<evidence type="ECO:0000256" key="1">
    <source>
        <dbReference type="SAM" id="MobiDB-lite"/>
    </source>
</evidence>
<dbReference type="RefSeq" id="WP_065833078.1">
    <property type="nucleotide sequence ID" value="NZ_LGSI01000037.1"/>
</dbReference>
<evidence type="ECO:0000313" key="3">
    <source>
        <dbReference type="Proteomes" id="UP000093104"/>
    </source>
</evidence>
<protein>
    <recommendedName>
        <fullName evidence="4">DUF3540 domain-containing protein</fullName>
    </recommendedName>
</protein>
<dbReference type="PATRIC" id="fig|317.243.peg.2682"/>
<evidence type="ECO:0000313" key="2">
    <source>
        <dbReference type="EMBL" id="OCR25104.1"/>
    </source>
</evidence>
<dbReference type="EMBL" id="LGSI01000037">
    <property type="protein sequence ID" value="OCR25104.1"/>
    <property type="molecule type" value="Genomic_DNA"/>
</dbReference>
<dbReference type="OrthoDB" id="6119047at2"/>
<feature type="region of interest" description="Disordered" evidence="1">
    <location>
        <begin position="159"/>
        <end position="182"/>
    </location>
</feature>
<evidence type="ECO:0008006" key="4">
    <source>
        <dbReference type="Google" id="ProtNLM"/>
    </source>
</evidence>
<dbReference type="AlphaFoldDB" id="A0A1C7Z4X1"/>
<dbReference type="Pfam" id="PF12059">
    <property type="entry name" value="DUF3540"/>
    <property type="match status" value="1"/>
</dbReference>
<comment type="caution">
    <text evidence="2">The sequence shown here is derived from an EMBL/GenBank/DDBJ whole genome shotgun (WGS) entry which is preliminary data.</text>
</comment>
<name>A0A1C7Z4X1_PSESX</name>
<proteinExistence type="predicted"/>
<sequence length="215" mass="23480">MHEALQFLDQPATVRHARINAVDGERFGVVSAEGHRYWLKPALGCLLQPAVGDCVLISLSGDQGYILMVLERSQALATELRVPGDLQLNVGAGSLSIKARDGVVLDAGSGLMVDAENTTFTGRNVELDIRLLASNGGRADSHWQERNEHAERHCQQATRHDAQYGDSRRRVQGHEDAHAGSLRQRVDGDWSVRGETLDLFAEVAVAIDAKRIKLG</sequence>
<dbReference type="InterPro" id="IPR021927">
    <property type="entry name" value="DUF3540"/>
</dbReference>
<dbReference type="Proteomes" id="UP000093104">
    <property type="component" value="Unassembled WGS sequence"/>
</dbReference>
<reference evidence="2 3" key="1">
    <citation type="submission" date="2015-07" db="EMBL/GenBank/DDBJ databases">
        <title>Draft genome sequence of a diazotrophic, plant growth-promoting rhizobacterium of the Pseudomonas syringae complex.</title>
        <authorList>
            <person name="Patten C.L."/>
            <person name="Jeong H."/>
        </authorList>
    </citation>
    <scope>NUCLEOTIDE SEQUENCE [LARGE SCALE GENOMIC DNA]</scope>
    <source>
        <strain evidence="2 3">GR12-2</strain>
    </source>
</reference>
<organism evidence="2 3">
    <name type="scientific">Pseudomonas syringae</name>
    <dbReference type="NCBI Taxonomy" id="317"/>
    <lineage>
        <taxon>Bacteria</taxon>
        <taxon>Pseudomonadati</taxon>
        <taxon>Pseudomonadota</taxon>
        <taxon>Gammaproteobacteria</taxon>
        <taxon>Pseudomonadales</taxon>
        <taxon>Pseudomonadaceae</taxon>
        <taxon>Pseudomonas</taxon>
    </lineage>
</organism>
<accession>A0A1C7Z4X1</accession>
<gene>
    <name evidence="2" type="ORF">AFK24_09970</name>
</gene>